<dbReference type="EMBL" id="VLTN01000063">
    <property type="protein sequence ID" value="KAA0147645.1"/>
    <property type="molecule type" value="Genomic_DNA"/>
</dbReference>
<feature type="transmembrane region" description="Helical" evidence="5">
    <location>
        <begin position="53"/>
        <end position="77"/>
    </location>
</feature>
<dbReference type="Pfam" id="PF01694">
    <property type="entry name" value="Rhomboid"/>
    <property type="match status" value="1"/>
</dbReference>
<dbReference type="AlphaFoldDB" id="A0A5A8DDZ9"/>
<feature type="transmembrane region" description="Helical" evidence="5">
    <location>
        <begin position="89"/>
        <end position="107"/>
    </location>
</feature>
<evidence type="ECO:0000256" key="1">
    <source>
        <dbReference type="ARBA" id="ARBA00004141"/>
    </source>
</evidence>
<accession>A0A5A8DDZ9</accession>
<feature type="transmembrane region" description="Helical" evidence="5">
    <location>
        <begin position="172"/>
        <end position="192"/>
    </location>
</feature>
<evidence type="ECO:0000256" key="3">
    <source>
        <dbReference type="ARBA" id="ARBA00022989"/>
    </source>
</evidence>
<evidence type="ECO:0000256" key="5">
    <source>
        <dbReference type="SAM" id="Phobius"/>
    </source>
</evidence>
<dbReference type="Gene3D" id="1.20.1540.10">
    <property type="entry name" value="Rhomboid-like"/>
    <property type="match status" value="1"/>
</dbReference>
<name>A0A5A8DDZ9_CAFRO</name>
<keyword evidence="2 5" id="KW-0812">Transmembrane</keyword>
<keyword evidence="4 5" id="KW-0472">Membrane</keyword>
<evidence type="ECO:0000256" key="2">
    <source>
        <dbReference type="ARBA" id="ARBA00022692"/>
    </source>
</evidence>
<dbReference type="GO" id="GO:0004252">
    <property type="term" value="F:serine-type endopeptidase activity"/>
    <property type="evidence" value="ECO:0007669"/>
    <property type="project" value="InterPro"/>
</dbReference>
<organism evidence="9 10">
    <name type="scientific">Cafeteria roenbergensis</name>
    <name type="common">Marine flagellate</name>
    <dbReference type="NCBI Taxonomy" id="33653"/>
    <lineage>
        <taxon>Eukaryota</taxon>
        <taxon>Sar</taxon>
        <taxon>Stramenopiles</taxon>
        <taxon>Bigyra</taxon>
        <taxon>Opalozoa</taxon>
        <taxon>Bicosoecida</taxon>
        <taxon>Cafeteriaceae</taxon>
        <taxon>Cafeteria</taxon>
    </lineage>
</organism>
<gene>
    <name evidence="9" type="ORF">FNF27_07954</name>
    <name evidence="8" type="ORF">FNF28_06965</name>
    <name evidence="7" type="ORF">FNF29_07200</name>
</gene>
<feature type="transmembrane region" description="Helical" evidence="5">
    <location>
        <begin position="144"/>
        <end position="166"/>
    </location>
</feature>
<dbReference type="PANTHER" id="PTHR43066">
    <property type="entry name" value="RHOMBOID-RELATED PROTEIN"/>
    <property type="match status" value="1"/>
</dbReference>
<evidence type="ECO:0000313" key="11">
    <source>
        <dbReference type="Proteomes" id="UP000323011"/>
    </source>
</evidence>
<proteinExistence type="predicted"/>
<evidence type="ECO:0000313" key="12">
    <source>
        <dbReference type="Proteomes" id="UP000324907"/>
    </source>
</evidence>
<reference evidence="10 11" key="1">
    <citation type="submission" date="2019-07" db="EMBL/GenBank/DDBJ databases">
        <title>Genomes of Cafeteria roenbergensis.</title>
        <authorList>
            <person name="Fischer M.G."/>
            <person name="Hackl T."/>
            <person name="Roman M."/>
        </authorList>
    </citation>
    <scope>NUCLEOTIDE SEQUENCE [LARGE SCALE GENOMIC DNA]</scope>
    <source>
        <strain evidence="7 11">BVI</strain>
        <strain evidence="9 10">E4-10P</strain>
        <strain evidence="8 12">RCC970-E3</strain>
    </source>
</reference>
<evidence type="ECO:0000313" key="8">
    <source>
        <dbReference type="EMBL" id="KAA0153231.1"/>
    </source>
</evidence>
<evidence type="ECO:0000313" key="7">
    <source>
        <dbReference type="EMBL" id="KAA0147645.1"/>
    </source>
</evidence>
<protein>
    <recommendedName>
        <fullName evidence="6">Peptidase S54 rhomboid domain-containing protein</fullName>
    </recommendedName>
</protein>
<evidence type="ECO:0000259" key="6">
    <source>
        <dbReference type="Pfam" id="PF01694"/>
    </source>
</evidence>
<dbReference type="SUPFAM" id="SSF144091">
    <property type="entry name" value="Rhomboid-like"/>
    <property type="match status" value="1"/>
</dbReference>
<dbReference type="InterPro" id="IPR035952">
    <property type="entry name" value="Rhomboid-like_sf"/>
</dbReference>
<feature type="domain" description="Peptidase S54 rhomboid" evidence="6">
    <location>
        <begin position="50"/>
        <end position="191"/>
    </location>
</feature>
<dbReference type="Proteomes" id="UP000324907">
    <property type="component" value="Unassembled WGS sequence"/>
</dbReference>
<dbReference type="EMBL" id="VLTO01000113">
    <property type="protein sequence ID" value="KAA0163249.1"/>
    <property type="molecule type" value="Genomic_DNA"/>
</dbReference>
<comment type="caution">
    <text evidence="9">The sequence shown here is derived from an EMBL/GenBank/DDBJ whole genome shotgun (WGS) entry which is preliminary data.</text>
</comment>
<sequence length="206" mass="21732">MQYRVTVRSPLTVAIASLCAVSLIAQQLGILSPHALAFLPPRYWHSALDCTRVFTWIISHAGWSHLMGNLPTLLLLGPGLERRLGVKRFAVVLLAVAACGAACHSVTSPNEGLQGLSGCVFAMLMLAGGAQLERSKLATGASEVSVPLSYVLLALLFSLQELSGWWSGPRTIARLAHFVGGVIGIAAAVWLGDGRLGPGTGHNPFE</sequence>
<keyword evidence="11" id="KW-1185">Reference proteome</keyword>
<comment type="subcellular location">
    <subcellularLocation>
        <location evidence="1">Membrane</location>
        <topology evidence="1">Multi-pass membrane protein</topology>
    </subcellularLocation>
</comment>
<dbReference type="EMBL" id="VLTL01000201">
    <property type="protein sequence ID" value="KAA0153231.1"/>
    <property type="molecule type" value="Genomic_DNA"/>
</dbReference>
<evidence type="ECO:0000256" key="4">
    <source>
        <dbReference type="ARBA" id="ARBA00023136"/>
    </source>
</evidence>
<dbReference type="Proteomes" id="UP000323011">
    <property type="component" value="Unassembled WGS sequence"/>
</dbReference>
<evidence type="ECO:0000313" key="10">
    <source>
        <dbReference type="Proteomes" id="UP000322899"/>
    </source>
</evidence>
<dbReference type="GO" id="GO:0016020">
    <property type="term" value="C:membrane"/>
    <property type="evidence" value="ECO:0007669"/>
    <property type="project" value="UniProtKB-SubCell"/>
</dbReference>
<evidence type="ECO:0000313" key="9">
    <source>
        <dbReference type="EMBL" id="KAA0163249.1"/>
    </source>
</evidence>
<keyword evidence="3 5" id="KW-1133">Transmembrane helix</keyword>
<dbReference type="Proteomes" id="UP000322899">
    <property type="component" value="Unassembled WGS sequence"/>
</dbReference>
<dbReference type="InterPro" id="IPR022764">
    <property type="entry name" value="Peptidase_S54_rhomboid_dom"/>
</dbReference>